<dbReference type="Pfam" id="PF00571">
    <property type="entry name" value="CBS"/>
    <property type="match status" value="1"/>
</dbReference>
<dbReference type="GO" id="GO:0005254">
    <property type="term" value="F:chloride channel activity"/>
    <property type="evidence" value="ECO:0007669"/>
    <property type="project" value="UniProtKB-UniRule"/>
</dbReference>
<evidence type="ECO:0000256" key="10">
    <source>
        <dbReference type="ARBA" id="ARBA00023214"/>
    </source>
</evidence>
<comment type="caution">
    <text evidence="12">Lacks conserved residue(s) required for the propagation of feature annotation.</text>
</comment>
<keyword evidence="8 11" id="KW-0129">CBS domain</keyword>
<dbReference type="Gene3D" id="3.10.580.10">
    <property type="entry name" value="CBS-domain"/>
    <property type="match status" value="1"/>
</dbReference>
<evidence type="ECO:0000256" key="6">
    <source>
        <dbReference type="ARBA" id="ARBA00022989"/>
    </source>
</evidence>
<dbReference type="PROSITE" id="PS51371">
    <property type="entry name" value="CBS"/>
    <property type="match status" value="1"/>
</dbReference>
<proteinExistence type="inferred from homology"/>
<feature type="transmembrane region" description="Helical" evidence="12">
    <location>
        <begin position="160"/>
        <end position="189"/>
    </location>
</feature>
<feature type="transmembrane region" description="Helical" evidence="12">
    <location>
        <begin position="313"/>
        <end position="334"/>
    </location>
</feature>
<evidence type="ECO:0000256" key="11">
    <source>
        <dbReference type="PROSITE-ProRule" id="PRU00703"/>
    </source>
</evidence>
<dbReference type="GO" id="GO:0009705">
    <property type="term" value="C:plant-type vacuole membrane"/>
    <property type="evidence" value="ECO:0007669"/>
    <property type="project" value="TreeGrafter"/>
</dbReference>
<dbReference type="EMBL" id="BQKI01000079">
    <property type="protein sequence ID" value="GJN26244.1"/>
    <property type="molecule type" value="Genomic_DNA"/>
</dbReference>
<dbReference type="SMART" id="SM00116">
    <property type="entry name" value="CBS"/>
    <property type="match status" value="2"/>
</dbReference>
<reference evidence="15" key="1">
    <citation type="journal article" date="2018" name="DNA Res.">
        <title>Multiple hybrid de novo genome assembly of finger millet, an orphan allotetraploid crop.</title>
        <authorList>
            <person name="Hatakeyama M."/>
            <person name="Aluri S."/>
            <person name="Balachadran M.T."/>
            <person name="Sivarajan S.R."/>
            <person name="Patrignani A."/>
            <person name="Gruter S."/>
            <person name="Poveda L."/>
            <person name="Shimizu-Inatsugi R."/>
            <person name="Baeten J."/>
            <person name="Francoijs K.J."/>
            <person name="Nataraja K.N."/>
            <person name="Reddy Y.A.N."/>
            <person name="Phadnis S."/>
            <person name="Ravikumar R.L."/>
            <person name="Schlapbach R."/>
            <person name="Sreeman S.M."/>
            <person name="Shimizu K.K."/>
        </authorList>
    </citation>
    <scope>NUCLEOTIDE SEQUENCE</scope>
</reference>
<feature type="transmembrane region" description="Helical" evidence="12">
    <location>
        <begin position="421"/>
        <end position="440"/>
    </location>
</feature>
<evidence type="ECO:0000256" key="8">
    <source>
        <dbReference type="ARBA" id="ARBA00023122"/>
    </source>
</evidence>
<organism evidence="15 16">
    <name type="scientific">Eleusine coracana subsp. coracana</name>
    <dbReference type="NCBI Taxonomy" id="191504"/>
    <lineage>
        <taxon>Eukaryota</taxon>
        <taxon>Viridiplantae</taxon>
        <taxon>Streptophyta</taxon>
        <taxon>Embryophyta</taxon>
        <taxon>Tracheophyta</taxon>
        <taxon>Spermatophyta</taxon>
        <taxon>Magnoliopsida</taxon>
        <taxon>Liliopsida</taxon>
        <taxon>Poales</taxon>
        <taxon>Poaceae</taxon>
        <taxon>PACMAD clade</taxon>
        <taxon>Chloridoideae</taxon>
        <taxon>Cynodonteae</taxon>
        <taxon>Eleusininae</taxon>
        <taxon>Eleusine</taxon>
    </lineage>
</organism>
<dbReference type="InterPro" id="IPR046342">
    <property type="entry name" value="CBS_dom_sf"/>
</dbReference>
<evidence type="ECO:0000256" key="2">
    <source>
        <dbReference type="ARBA" id="ARBA00009476"/>
    </source>
</evidence>
<feature type="transmembrane region" description="Helical" evidence="12">
    <location>
        <begin position="481"/>
        <end position="501"/>
    </location>
</feature>
<feature type="transmembrane region" description="Helical" evidence="12">
    <location>
        <begin position="275"/>
        <end position="293"/>
    </location>
</feature>
<comment type="similarity">
    <text evidence="2 12">Belongs to the chloride channel (TC 2.A.49) family.</text>
</comment>
<keyword evidence="5" id="KW-0677">Repeat</keyword>
<dbReference type="AlphaFoldDB" id="A0AAV5ESG1"/>
<dbReference type="InterPro" id="IPR051280">
    <property type="entry name" value="Cl-channel/antiporter"/>
</dbReference>
<reference evidence="15" key="2">
    <citation type="submission" date="2021-12" db="EMBL/GenBank/DDBJ databases">
        <title>Resequencing data analysis of finger millet.</title>
        <authorList>
            <person name="Hatakeyama M."/>
            <person name="Aluri S."/>
            <person name="Balachadran M.T."/>
            <person name="Sivarajan S.R."/>
            <person name="Poveda L."/>
            <person name="Shimizu-Inatsugi R."/>
            <person name="Schlapbach R."/>
            <person name="Sreeman S.M."/>
            <person name="Shimizu K.K."/>
        </authorList>
    </citation>
    <scope>NUCLEOTIDE SEQUENCE</scope>
</reference>
<evidence type="ECO:0000259" key="14">
    <source>
        <dbReference type="PROSITE" id="PS51371"/>
    </source>
</evidence>
<feature type="transmembrane region" description="Helical" evidence="12">
    <location>
        <begin position="393"/>
        <end position="415"/>
    </location>
</feature>
<evidence type="ECO:0000256" key="3">
    <source>
        <dbReference type="ARBA" id="ARBA00022448"/>
    </source>
</evidence>
<dbReference type="CDD" id="cd04591">
    <property type="entry name" value="CBS_pair_voltage-gated_CLC_euk_bac"/>
    <property type="match status" value="1"/>
</dbReference>
<dbReference type="PANTHER" id="PTHR11689:SF92">
    <property type="entry name" value="CHLORIDE CHANNEL-LIKE PROTEIN CLC-G-RELATED"/>
    <property type="match status" value="1"/>
</dbReference>
<evidence type="ECO:0000256" key="7">
    <source>
        <dbReference type="ARBA" id="ARBA00023065"/>
    </source>
</evidence>
<dbReference type="Gene3D" id="1.10.3080.10">
    <property type="entry name" value="Clc chloride channel"/>
    <property type="match status" value="2"/>
</dbReference>
<dbReference type="Proteomes" id="UP001054889">
    <property type="component" value="Unassembled WGS sequence"/>
</dbReference>
<evidence type="ECO:0000256" key="4">
    <source>
        <dbReference type="ARBA" id="ARBA00022692"/>
    </source>
</evidence>
<evidence type="ECO:0000256" key="12">
    <source>
        <dbReference type="RuleBase" id="RU361221"/>
    </source>
</evidence>
<dbReference type="SUPFAM" id="SSF81340">
    <property type="entry name" value="Clc chloride channel"/>
    <property type="match status" value="1"/>
</dbReference>
<dbReference type="InterPro" id="IPR001807">
    <property type="entry name" value="ClC"/>
</dbReference>
<comment type="caution">
    <text evidence="15">The sequence shown here is derived from an EMBL/GenBank/DDBJ whole genome shotgun (WGS) entry which is preliminary data.</text>
</comment>
<evidence type="ECO:0000256" key="13">
    <source>
        <dbReference type="SAM" id="MobiDB-lite"/>
    </source>
</evidence>
<keyword evidence="6 12" id="KW-1133">Transmembrane helix</keyword>
<keyword evidence="16" id="KW-1185">Reference proteome</keyword>
<accession>A0AAV5ESG1</accession>
<evidence type="ECO:0000313" key="15">
    <source>
        <dbReference type="EMBL" id="GJN26244.1"/>
    </source>
</evidence>
<keyword evidence="10 12" id="KW-0868">Chloride</keyword>
<feature type="transmembrane region" description="Helical" evidence="12">
    <location>
        <begin position="452"/>
        <end position="475"/>
    </location>
</feature>
<dbReference type="PANTHER" id="PTHR11689">
    <property type="entry name" value="CHLORIDE CHANNEL PROTEIN CLC FAMILY MEMBER"/>
    <property type="match status" value="1"/>
</dbReference>
<evidence type="ECO:0000256" key="9">
    <source>
        <dbReference type="ARBA" id="ARBA00023136"/>
    </source>
</evidence>
<dbReference type="SUPFAM" id="SSF54631">
    <property type="entry name" value="CBS-domain pair"/>
    <property type="match status" value="1"/>
</dbReference>
<name>A0AAV5ESG1_ELECO</name>
<evidence type="ECO:0000256" key="5">
    <source>
        <dbReference type="ARBA" id="ARBA00022737"/>
    </source>
</evidence>
<sequence length="737" mass="79848">MAPKDLKDGVGGGGGPLDPEADIETPLISSGSSFFRDAVYGDDDDDGDGEGDEEQRRRRRRFLLGGRSHSNTTSQVALVGADVCPIESLDYELIENDVFQQDWRARGRGHILRYVALKWALCFLVGALAAAVGFVANLGVENVAGAKFVVTSNLMLDGKHGSAFAVFLASNFALTMLAAVLTVFVAPAAAGSGIPEVKAYLNGVDAPNIFSLKTLMVKVVGCIAAVSSSLHVGKAGPLVHIGACIASILGQGGSRKYHITWKWLRYFKNDRDRRDLVTCGAAAGIAAAFRAPVGGVLFALETVSSWKGKMYKLLLAATVTTCTSCCLFGLPWIASCKPCPSGTEEACPSIGRSGNFKKFQCAMNEYNDLASLFFNTNDDTIRNLYSAGTDDEFHLSSMLVFFGASYFLGIFSYGLALPSGLFVPVILTGAAYGRLVGMLIGSQSTLDHGLFAVLGSAALLGGSMRMTVSVCVIMLELTNNLLLLPLVMLVLLISKLVADAFNANVYDLLVRLKGFPHLEGYAEPYMRQLSVSDIVTGPLQTFSGIEKVGNIVHVLKTTGHSGFPVIDEPPFSDSPLLYGLILRAHLLVLLRKKEFIPGCTTSTMDASKYFSPDDFAKPGSGKRDRIEDIELTAEELEMFVDLHPFTNTSPYTVLETMSLAKALILFRELGLRHLLVLPKCSKRAPVVGILTRHDFMPEHILGLHPFLFKSRWKKVRLGKVKMMSWMLYAKALIHNRA</sequence>
<evidence type="ECO:0000313" key="16">
    <source>
        <dbReference type="Proteomes" id="UP001054889"/>
    </source>
</evidence>
<evidence type="ECO:0000256" key="1">
    <source>
        <dbReference type="ARBA" id="ARBA00004141"/>
    </source>
</evidence>
<keyword evidence="4 12" id="KW-0812">Transmembrane</keyword>
<gene>
    <name evidence="15" type="primary">gb14162</name>
    <name evidence="15" type="ORF">PR202_gb14162</name>
</gene>
<protein>
    <recommendedName>
        <fullName evidence="12">Chloride channel protein</fullName>
    </recommendedName>
</protein>
<keyword evidence="9 12" id="KW-0472">Membrane</keyword>
<feature type="transmembrane region" description="Helical" evidence="12">
    <location>
        <begin position="116"/>
        <end position="140"/>
    </location>
</feature>
<keyword evidence="3 12" id="KW-0813">Transport</keyword>
<keyword evidence="7 12" id="KW-0406">Ion transport</keyword>
<comment type="subcellular location">
    <subcellularLocation>
        <location evidence="1 12">Membrane</location>
        <topology evidence="1 12">Multi-pass membrane protein</topology>
    </subcellularLocation>
</comment>
<dbReference type="InterPro" id="IPR000644">
    <property type="entry name" value="CBS_dom"/>
</dbReference>
<feature type="domain" description="CBS" evidence="14">
    <location>
        <begin position="646"/>
        <end position="706"/>
    </location>
</feature>
<dbReference type="PRINTS" id="PR00762">
    <property type="entry name" value="CLCHANNEL"/>
</dbReference>
<dbReference type="InterPro" id="IPR014743">
    <property type="entry name" value="Cl-channel_core"/>
</dbReference>
<feature type="region of interest" description="Disordered" evidence="13">
    <location>
        <begin position="1"/>
        <end position="25"/>
    </location>
</feature>
<dbReference type="Pfam" id="PF00654">
    <property type="entry name" value="Voltage_CLC"/>
    <property type="match status" value="1"/>
</dbReference>